<feature type="region of interest" description="Disordered" evidence="1">
    <location>
        <begin position="31"/>
        <end position="66"/>
    </location>
</feature>
<dbReference type="RefSeq" id="XP_001884645.1">
    <property type="nucleotide sequence ID" value="XM_001884610.1"/>
</dbReference>
<dbReference type="InParanoid" id="B0DKZ2"/>
<evidence type="ECO:0000313" key="3">
    <source>
        <dbReference type="Proteomes" id="UP000001194"/>
    </source>
</evidence>
<dbReference type="EMBL" id="DS547116">
    <property type="protein sequence ID" value="EDR04821.1"/>
    <property type="molecule type" value="Genomic_DNA"/>
</dbReference>
<name>B0DKZ2_LACBS</name>
<reference evidence="2 3" key="1">
    <citation type="journal article" date="2008" name="Nature">
        <title>The genome of Laccaria bicolor provides insights into mycorrhizal symbiosis.</title>
        <authorList>
            <person name="Martin F."/>
            <person name="Aerts A."/>
            <person name="Ahren D."/>
            <person name="Brun A."/>
            <person name="Danchin E.G.J."/>
            <person name="Duchaussoy F."/>
            <person name="Gibon J."/>
            <person name="Kohler A."/>
            <person name="Lindquist E."/>
            <person name="Pereda V."/>
            <person name="Salamov A."/>
            <person name="Shapiro H.J."/>
            <person name="Wuyts J."/>
            <person name="Blaudez D."/>
            <person name="Buee M."/>
            <person name="Brokstein P."/>
            <person name="Canbaeck B."/>
            <person name="Cohen D."/>
            <person name="Courty P.E."/>
            <person name="Coutinho P.M."/>
            <person name="Delaruelle C."/>
            <person name="Detter J.C."/>
            <person name="Deveau A."/>
            <person name="DiFazio S."/>
            <person name="Duplessis S."/>
            <person name="Fraissinet-Tachet L."/>
            <person name="Lucic E."/>
            <person name="Frey-Klett P."/>
            <person name="Fourrey C."/>
            <person name="Feussner I."/>
            <person name="Gay G."/>
            <person name="Grimwood J."/>
            <person name="Hoegger P.J."/>
            <person name="Jain P."/>
            <person name="Kilaru S."/>
            <person name="Labbe J."/>
            <person name="Lin Y.C."/>
            <person name="Legue V."/>
            <person name="Le Tacon F."/>
            <person name="Marmeisse R."/>
            <person name="Melayah D."/>
            <person name="Montanini B."/>
            <person name="Muratet M."/>
            <person name="Nehls U."/>
            <person name="Niculita-Hirzel H."/>
            <person name="Oudot-Le Secq M.P."/>
            <person name="Peter M."/>
            <person name="Quesneville H."/>
            <person name="Rajashekar B."/>
            <person name="Reich M."/>
            <person name="Rouhier N."/>
            <person name="Schmutz J."/>
            <person name="Yin T."/>
            <person name="Chalot M."/>
            <person name="Henrissat B."/>
            <person name="Kuees U."/>
            <person name="Lucas S."/>
            <person name="Van de Peer Y."/>
            <person name="Podila G.K."/>
            <person name="Polle A."/>
            <person name="Pukkila P.J."/>
            <person name="Richardson P.M."/>
            <person name="Rouze P."/>
            <person name="Sanders I.R."/>
            <person name="Stajich J.E."/>
            <person name="Tunlid A."/>
            <person name="Tuskan G."/>
            <person name="Grigoriev I.V."/>
        </authorList>
    </citation>
    <scope>NUCLEOTIDE SEQUENCE [LARGE SCALE GENOMIC DNA]</scope>
    <source>
        <strain evidence="3">S238N-H82 / ATCC MYA-4686</strain>
    </source>
</reference>
<protein>
    <submittedName>
        <fullName evidence="2">Predicted protein</fullName>
    </submittedName>
</protein>
<dbReference type="GeneID" id="6080260"/>
<sequence length="66" mass="8129">MRDLLPIARAIIRARQMVRQRLIYETRRRRPRKRLRTLRRRSKTPLRISPFRKKLDTRSSTHSCTT</sequence>
<feature type="compositionally biased region" description="Basic residues" evidence="1">
    <location>
        <begin position="31"/>
        <end position="44"/>
    </location>
</feature>
<proteinExistence type="predicted"/>
<keyword evidence="3" id="KW-1185">Reference proteome</keyword>
<dbReference type="HOGENOM" id="CLU_2831604_0_0_1"/>
<evidence type="ECO:0000313" key="2">
    <source>
        <dbReference type="EMBL" id="EDR04821.1"/>
    </source>
</evidence>
<dbReference type="KEGG" id="lbc:LACBIDRAFT_304112"/>
<accession>B0DKZ2</accession>
<organism evidence="3">
    <name type="scientific">Laccaria bicolor (strain S238N-H82 / ATCC MYA-4686)</name>
    <name type="common">Bicoloured deceiver</name>
    <name type="synonym">Laccaria laccata var. bicolor</name>
    <dbReference type="NCBI Taxonomy" id="486041"/>
    <lineage>
        <taxon>Eukaryota</taxon>
        <taxon>Fungi</taxon>
        <taxon>Dikarya</taxon>
        <taxon>Basidiomycota</taxon>
        <taxon>Agaricomycotina</taxon>
        <taxon>Agaricomycetes</taxon>
        <taxon>Agaricomycetidae</taxon>
        <taxon>Agaricales</taxon>
        <taxon>Agaricineae</taxon>
        <taxon>Hydnangiaceae</taxon>
        <taxon>Laccaria</taxon>
    </lineage>
</organism>
<dbReference type="AlphaFoldDB" id="B0DKZ2"/>
<dbReference type="Proteomes" id="UP000001194">
    <property type="component" value="Unassembled WGS sequence"/>
</dbReference>
<gene>
    <name evidence="2" type="ORF">LACBIDRAFT_304112</name>
</gene>
<evidence type="ECO:0000256" key="1">
    <source>
        <dbReference type="SAM" id="MobiDB-lite"/>
    </source>
</evidence>